<evidence type="ECO:0000313" key="2">
    <source>
        <dbReference type="Proteomes" id="UP000271374"/>
    </source>
</evidence>
<gene>
    <name evidence="1" type="ORF">EKG37_07235</name>
</gene>
<protein>
    <submittedName>
        <fullName evidence="1">Uncharacterized protein</fullName>
    </submittedName>
</protein>
<accession>A0A431WFB0</accession>
<dbReference type="AlphaFoldDB" id="A0A431WFB0"/>
<dbReference type="Proteomes" id="UP000271374">
    <property type="component" value="Unassembled WGS sequence"/>
</dbReference>
<dbReference type="RefSeq" id="WP_126407816.1">
    <property type="nucleotide sequence ID" value="NZ_RXNT01000004.1"/>
</dbReference>
<dbReference type="SUPFAM" id="SSF82171">
    <property type="entry name" value="DPP6 N-terminal domain-like"/>
    <property type="match status" value="1"/>
</dbReference>
<proteinExistence type="predicted"/>
<reference evidence="1 2" key="1">
    <citation type="submission" date="2018-12" db="EMBL/GenBank/DDBJ databases">
        <title>Bacillus yapensis draft genome sequence.</title>
        <authorList>
            <person name="Yu L."/>
            <person name="Xu X."/>
            <person name="Tang X."/>
        </authorList>
    </citation>
    <scope>NUCLEOTIDE SEQUENCE [LARGE SCALE GENOMIC DNA]</scope>
    <source>
        <strain evidence="1 2">XXST-01</strain>
    </source>
</reference>
<dbReference type="OrthoDB" id="2433869at2"/>
<organism evidence="1 2">
    <name type="scientific">Bacillus yapensis</name>
    <dbReference type="NCBI Taxonomy" id="2492960"/>
    <lineage>
        <taxon>Bacteria</taxon>
        <taxon>Bacillati</taxon>
        <taxon>Bacillota</taxon>
        <taxon>Bacilli</taxon>
        <taxon>Bacillales</taxon>
        <taxon>Bacillaceae</taxon>
        <taxon>Bacillus</taxon>
    </lineage>
</organism>
<evidence type="ECO:0000313" key="1">
    <source>
        <dbReference type="EMBL" id="RTR33998.1"/>
    </source>
</evidence>
<sequence>MKRYWKIVLLSIITLVVIGSFYIQASLAAKDTLQLELEKISGNEDELKGLTIHGDYGTGNLTKNFVHEVNGETILLNNRSVIEELTTDINSHIMKKLIEEHRNFMRGKDLFPDYFFENESLVVYAGVKRDYKFNSIDFSFDIDVLDKKSNEIKSIPLDLPDTETYGWYDVVDVEVVDGQIILLTRSSLVNGGEEVNEYTFDLENQKLLSTEKLISTIRTDNSWTELSVIHDSSIDPEKYILFKTSTLKDVEKDGYFVQEVTGNEVQVYNIETKQLKKIDFPDELVDAIDLSTIIDSTLYVSSRVDSGLELSQYDLEKDEWGEKKAVDLPKYKNGYESMYTNLMNGKIYTAYLTDEGYELYIGDLRTGKSLYEGKIKVSNTSSKTDELYIHLIE</sequence>
<comment type="caution">
    <text evidence="1">The sequence shown here is derived from an EMBL/GenBank/DDBJ whole genome shotgun (WGS) entry which is preliminary data.</text>
</comment>
<dbReference type="EMBL" id="RXNT01000004">
    <property type="protein sequence ID" value="RTR33998.1"/>
    <property type="molecule type" value="Genomic_DNA"/>
</dbReference>
<keyword evidence="2" id="KW-1185">Reference proteome</keyword>
<name>A0A431WFB0_9BACI</name>